<feature type="region of interest" description="Disordered" evidence="11">
    <location>
        <begin position="118"/>
        <end position="174"/>
    </location>
</feature>
<dbReference type="GO" id="GO:0003700">
    <property type="term" value="F:DNA-binding transcription factor activity"/>
    <property type="evidence" value="ECO:0007669"/>
    <property type="project" value="InterPro"/>
</dbReference>
<dbReference type="InterPro" id="IPR036236">
    <property type="entry name" value="Znf_C2H2_sf"/>
</dbReference>
<keyword evidence="14" id="KW-1185">Reference proteome</keyword>
<dbReference type="PROSITE" id="PS00028">
    <property type="entry name" value="ZINC_FINGER_C2H2_1"/>
    <property type="match status" value="1"/>
</dbReference>
<dbReference type="InterPro" id="IPR059161">
    <property type="entry name" value="Znf-C2H2_STOP1/2_3rd"/>
</dbReference>
<evidence type="ECO:0000256" key="4">
    <source>
        <dbReference type="ARBA" id="ARBA00022771"/>
    </source>
</evidence>
<feature type="compositionally biased region" description="Acidic residues" evidence="11">
    <location>
        <begin position="125"/>
        <end position="145"/>
    </location>
</feature>
<organism evidence="13 14">
    <name type="scientific">Miscanthus lutarioriparius</name>
    <dbReference type="NCBI Taxonomy" id="422564"/>
    <lineage>
        <taxon>Eukaryota</taxon>
        <taxon>Viridiplantae</taxon>
        <taxon>Streptophyta</taxon>
        <taxon>Embryophyta</taxon>
        <taxon>Tracheophyta</taxon>
        <taxon>Spermatophyta</taxon>
        <taxon>Magnoliopsida</taxon>
        <taxon>Liliopsida</taxon>
        <taxon>Poales</taxon>
        <taxon>Poaceae</taxon>
        <taxon>PACMAD clade</taxon>
        <taxon>Panicoideae</taxon>
        <taxon>Andropogonodae</taxon>
        <taxon>Andropogoneae</taxon>
        <taxon>Saccharinae</taxon>
        <taxon>Miscanthus</taxon>
    </lineage>
</organism>
<protein>
    <recommendedName>
        <fullName evidence="12">C2H2-type domain-containing protein</fullName>
    </recommendedName>
</protein>
<feature type="compositionally biased region" description="Low complexity" evidence="11">
    <location>
        <begin position="28"/>
        <end position="42"/>
    </location>
</feature>
<keyword evidence="6" id="KW-0805">Transcription regulation</keyword>
<evidence type="ECO:0000256" key="5">
    <source>
        <dbReference type="ARBA" id="ARBA00022833"/>
    </source>
</evidence>
<feature type="compositionally biased region" description="Basic and acidic residues" evidence="11">
    <location>
        <begin position="67"/>
        <end position="86"/>
    </location>
</feature>
<keyword evidence="7" id="KW-0804">Transcription</keyword>
<evidence type="ECO:0000256" key="2">
    <source>
        <dbReference type="ARBA" id="ARBA00022723"/>
    </source>
</evidence>
<comment type="caution">
    <text evidence="13">The sequence shown here is derived from an EMBL/GenBank/DDBJ whole genome shotgun (WGS) entry which is preliminary data.</text>
</comment>
<dbReference type="GO" id="GO:0008270">
    <property type="term" value="F:zinc ion binding"/>
    <property type="evidence" value="ECO:0007669"/>
    <property type="project" value="UniProtKB-KW"/>
</dbReference>
<dbReference type="Proteomes" id="UP000604825">
    <property type="component" value="Unassembled WGS sequence"/>
</dbReference>
<dbReference type="Gene3D" id="3.30.160.60">
    <property type="entry name" value="Classic Zinc Finger"/>
    <property type="match status" value="1"/>
</dbReference>
<evidence type="ECO:0000256" key="3">
    <source>
        <dbReference type="ARBA" id="ARBA00022737"/>
    </source>
</evidence>
<dbReference type="PROSITE" id="PS50157">
    <property type="entry name" value="ZINC_FINGER_C2H2_2"/>
    <property type="match status" value="1"/>
</dbReference>
<comment type="similarity">
    <text evidence="9">Belongs to the WIP C2H2-type zinc-finger protein family.</text>
</comment>
<keyword evidence="2" id="KW-0479">Metal-binding</keyword>
<dbReference type="Pfam" id="PF23115">
    <property type="entry name" value="zf-C2H2_STOP2_3rd"/>
    <property type="match status" value="1"/>
</dbReference>
<dbReference type="EMBL" id="CAJGYO010000016">
    <property type="protein sequence ID" value="CAD6272004.1"/>
    <property type="molecule type" value="Genomic_DNA"/>
</dbReference>
<keyword evidence="5" id="KW-0862">Zinc</keyword>
<proteinExistence type="inferred from homology"/>
<dbReference type="Pfam" id="PF22995">
    <property type="entry name" value="C2CH-3rd_BIRD-IDD"/>
    <property type="match status" value="1"/>
</dbReference>
<evidence type="ECO:0000256" key="7">
    <source>
        <dbReference type="ARBA" id="ARBA00023163"/>
    </source>
</evidence>
<evidence type="ECO:0000256" key="6">
    <source>
        <dbReference type="ARBA" id="ARBA00023015"/>
    </source>
</evidence>
<evidence type="ECO:0000256" key="10">
    <source>
        <dbReference type="PROSITE-ProRule" id="PRU00042"/>
    </source>
</evidence>
<feature type="compositionally biased region" description="Basic and acidic residues" evidence="11">
    <location>
        <begin position="146"/>
        <end position="158"/>
    </location>
</feature>
<name>A0A811RQI4_9POAL</name>
<evidence type="ECO:0000313" key="14">
    <source>
        <dbReference type="Proteomes" id="UP000604825"/>
    </source>
</evidence>
<accession>A0A811RQI4</accession>
<evidence type="ECO:0000256" key="11">
    <source>
        <dbReference type="SAM" id="MobiDB-lite"/>
    </source>
</evidence>
<evidence type="ECO:0000256" key="8">
    <source>
        <dbReference type="ARBA" id="ARBA00023242"/>
    </source>
</evidence>
<dbReference type="InterPro" id="IPR013087">
    <property type="entry name" value="Znf_C2H2_type"/>
</dbReference>
<feature type="region of interest" description="Disordered" evidence="11">
    <location>
        <begin position="1"/>
        <end position="86"/>
    </location>
</feature>
<keyword evidence="8" id="KW-0539">Nucleus</keyword>
<dbReference type="PANTHER" id="PTHR45878">
    <property type="entry name" value="ZINC FINGER PROTEIN WIP2"/>
    <property type="match status" value="1"/>
</dbReference>
<dbReference type="InterPro" id="IPR043584">
    <property type="entry name" value="WIP1/2/3/4/5/6"/>
</dbReference>
<evidence type="ECO:0000256" key="9">
    <source>
        <dbReference type="ARBA" id="ARBA00023452"/>
    </source>
</evidence>
<dbReference type="PANTHER" id="PTHR45878:SF35">
    <property type="entry name" value="OS05G0444200 PROTEIN"/>
    <property type="match status" value="1"/>
</dbReference>
<reference evidence="13" key="1">
    <citation type="submission" date="2020-10" db="EMBL/GenBank/DDBJ databases">
        <authorList>
            <person name="Han B."/>
            <person name="Lu T."/>
            <person name="Zhao Q."/>
            <person name="Huang X."/>
            <person name="Zhao Y."/>
        </authorList>
    </citation>
    <scope>NUCLEOTIDE SEQUENCE</scope>
</reference>
<dbReference type="SUPFAM" id="SSF57667">
    <property type="entry name" value="beta-beta-alpha zinc fingers"/>
    <property type="match status" value="2"/>
</dbReference>
<comment type="subcellular location">
    <subcellularLocation>
        <location evidence="1">Nucleus</location>
    </subcellularLocation>
</comment>
<gene>
    <name evidence="13" type="ORF">NCGR_LOCUS55285</name>
</gene>
<feature type="domain" description="C2H2-type" evidence="12">
    <location>
        <begin position="216"/>
        <end position="243"/>
    </location>
</feature>
<evidence type="ECO:0000256" key="1">
    <source>
        <dbReference type="ARBA" id="ARBA00004123"/>
    </source>
</evidence>
<dbReference type="AlphaFoldDB" id="A0A811RQI4"/>
<sequence>MEGTFSVPYYEWLKPRSSPSSSPPPSPSSSSSTSSMTLSTPSIDQLAVGDGHDERHAMTCLPLLGRLEGRTTTPDRGHNHNPIKEELMSNLATTGGTREEEAAGVDLNIGLPPAATGGCYSSEEAPMDEEDDDEEEEDFEEEEDDDKARRHEKCKVEEEAGGGEQQQHGEMMVESDERSDYLRVGGEEGIKGFIGSRGRRYWIPTPAQILVGPVQFICHVCSKTFNRYNNMQMHMWGHGREYRKGPESLKGTQAATLALLKLPCYCCAPGCRNNVAHPRARPLKDFRTLQTHYKRKHGDKHFGCRRCGKPFAVKGDWRTHEKNCGKRWFCACGSDFKHKRSLNDHVRSFGGGHFSVTPDQQAAAATAVVPPLLMKPKERIIRFDQGAAPWNGAHAHA</sequence>
<dbReference type="OrthoDB" id="427030at2759"/>
<dbReference type="GO" id="GO:0005634">
    <property type="term" value="C:nucleus"/>
    <property type="evidence" value="ECO:0007669"/>
    <property type="project" value="UniProtKB-SubCell"/>
</dbReference>
<evidence type="ECO:0000259" key="12">
    <source>
        <dbReference type="PROSITE" id="PS50157"/>
    </source>
</evidence>
<evidence type="ECO:0000313" key="13">
    <source>
        <dbReference type="EMBL" id="CAD6272004.1"/>
    </source>
</evidence>
<keyword evidence="4 10" id="KW-0863">Zinc-finger</keyword>
<keyword evidence="3" id="KW-0677">Repeat</keyword>
<dbReference type="InterPro" id="IPR055187">
    <property type="entry name" value="C2CH-3rd_BIRD-IDD"/>
</dbReference>